<dbReference type="Pfam" id="PF02221">
    <property type="entry name" value="E1_DerP2_DerF2"/>
    <property type="match status" value="1"/>
</dbReference>
<evidence type="ECO:0000313" key="4">
    <source>
        <dbReference type="EMBL" id="KAF0769254.1"/>
    </source>
</evidence>
<accession>A0A6G0ZFL5</accession>
<dbReference type="Proteomes" id="UP000478052">
    <property type="component" value="Unassembled WGS sequence"/>
</dbReference>
<dbReference type="EMBL" id="VUJU01000624">
    <property type="protein sequence ID" value="KAF0769254.1"/>
    <property type="molecule type" value="Genomic_DNA"/>
</dbReference>
<keyword evidence="5" id="KW-1185">Reference proteome</keyword>
<evidence type="ECO:0000259" key="3">
    <source>
        <dbReference type="Pfam" id="PF02221"/>
    </source>
</evidence>
<dbReference type="InterPro" id="IPR003172">
    <property type="entry name" value="ML_dom"/>
</dbReference>
<feature type="signal peptide" evidence="2">
    <location>
        <begin position="1"/>
        <end position="17"/>
    </location>
</feature>
<dbReference type="InterPro" id="IPR036846">
    <property type="entry name" value="GM2-AP_sf"/>
</dbReference>
<protein>
    <recommendedName>
        <fullName evidence="3">MD-2-related lipid-recognition domain-containing protein</fullName>
    </recommendedName>
</protein>
<dbReference type="AlphaFoldDB" id="A0A6G0ZFL5"/>
<reference evidence="4 5" key="1">
    <citation type="submission" date="2019-08" db="EMBL/GenBank/DDBJ databases">
        <title>Whole genome of Aphis craccivora.</title>
        <authorList>
            <person name="Voronova N.V."/>
            <person name="Shulinski R.S."/>
            <person name="Bandarenka Y.V."/>
            <person name="Zhorov D.G."/>
            <person name="Warner D."/>
        </authorList>
    </citation>
    <scope>NUCLEOTIDE SEQUENCE [LARGE SCALE GENOMIC DNA]</scope>
    <source>
        <strain evidence="4">180601</strain>
        <tissue evidence="4">Whole Body</tissue>
    </source>
</reference>
<organism evidence="4 5">
    <name type="scientific">Aphis craccivora</name>
    <name type="common">Cowpea aphid</name>
    <dbReference type="NCBI Taxonomy" id="307492"/>
    <lineage>
        <taxon>Eukaryota</taxon>
        <taxon>Metazoa</taxon>
        <taxon>Ecdysozoa</taxon>
        <taxon>Arthropoda</taxon>
        <taxon>Hexapoda</taxon>
        <taxon>Insecta</taxon>
        <taxon>Pterygota</taxon>
        <taxon>Neoptera</taxon>
        <taxon>Paraneoptera</taxon>
        <taxon>Hemiptera</taxon>
        <taxon>Sternorrhyncha</taxon>
        <taxon>Aphidomorpha</taxon>
        <taxon>Aphidoidea</taxon>
        <taxon>Aphididae</taxon>
        <taxon>Aphidini</taxon>
        <taxon>Aphis</taxon>
        <taxon>Aphis</taxon>
    </lineage>
</organism>
<proteinExistence type="predicted"/>
<evidence type="ECO:0000256" key="1">
    <source>
        <dbReference type="ARBA" id="ARBA00022729"/>
    </source>
</evidence>
<feature type="chain" id="PRO_5026127389" description="MD-2-related lipid-recognition domain-containing protein" evidence="2">
    <location>
        <begin position="18"/>
        <end position="192"/>
    </location>
</feature>
<dbReference type="PANTHER" id="PTHR21112">
    <property type="entry name" value="CHEMOSENSORY PROTEIN A 29A-RELATED"/>
    <property type="match status" value="1"/>
</dbReference>
<gene>
    <name evidence="4" type="ORF">FWK35_00002110</name>
</gene>
<dbReference type="OrthoDB" id="6611940at2759"/>
<comment type="caution">
    <text evidence="4">The sequence shown here is derived from an EMBL/GenBank/DDBJ whole genome shotgun (WGS) entry which is preliminary data.</text>
</comment>
<evidence type="ECO:0000313" key="5">
    <source>
        <dbReference type="Proteomes" id="UP000478052"/>
    </source>
</evidence>
<name>A0A6G0ZFL5_APHCR</name>
<feature type="domain" description="MD-2-related lipid-recognition" evidence="3">
    <location>
        <begin position="37"/>
        <end position="183"/>
    </location>
</feature>
<keyword evidence="1 2" id="KW-0732">Signal</keyword>
<evidence type="ECO:0000256" key="2">
    <source>
        <dbReference type="SAM" id="SignalP"/>
    </source>
</evidence>
<sequence length="192" mass="21927">MTIKVFVLIAFLSMSNSKSNFMPNLPLGEYRIVFEKIYSCESTNVYQTKYVYLSKTTLNKTQMIGNVTLKKPFDNTLTLDLNVASWGSIGGWKPNSMVYITKNACSNFIKVLGNAWNEVVKAFNIPVKNCPIPAGTYITAGVDLEKLEDWNFPKVYFYGKYRATFKLKNEKNKVLGCYVVELSLIRPWEKPI</sequence>
<dbReference type="PANTHER" id="PTHR21112:SF0">
    <property type="entry name" value="CHEMOSENSORY PROTEIN A 29A-RELATED"/>
    <property type="match status" value="1"/>
</dbReference>
<dbReference type="Gene3D" id="2.70.220.10">
    <property type="entry name" value="Ganglioside GM2 activator"/>
    <property type="match status" value="1"/>
</dbReference>